<evidence type="ECO:0000313" key="2">
    <source>
        <dbReference type="EMBL" id="KAA6333925.1"/>
    </source>
</evidence>
<name>A0A5J4RKN7_9ZZZZ</name>
<comment type="caution">
    <text evidence="2">The sequence shown here is derived from an EMBL/GenBank/DDBJ whole genome shotgun (WGS) entry which is preliminary data.</text>
</comment>
<dbReference type="AlphaFoldDB" id="A0A5J4RKN7"/>
<dbReference type="InterPro" id="IPR009057">
    <property type="entry name" value="Homeodomain-like_sf"/>
</dbReference>
<organism evidence="2">
    <name type="scientific">termite gut metagenome</name>
    <dbReference type="NCBI Taxonomy" id="433724"/>
    <lineage>
        <taxon>unclassified sequences</taxon>
        <taxon>metagenomes</taxon>
        <taxon>organismal metagenomes</taxon>
    </lineage>
</organism>
<dbReference type="SUPFAM" id="SSF46689">
    <property type="entry name" value="Homeodomain-like"/>
    <property type="match status" value="1"/>
</dbReference>
<sequence>MSKQRLQVKGDVPTLKRQLRKDVKYSQGIRPYAVYQIAQGKKAEELEELYQTSHKSICNRVHRYNAEGLSGLVDRPRKGRPSRLSAARQEMVKQAVLKTPDQYGYDSAAWTGAMVIPYVENTFGASYKKARIYNLLHNPGLSFQRGRASCPEAGEREERVGALKKPE</sequence>
<feature type="region of interest" description="Disordered" evidence="1">
    <location>
        <begin position="147"/>
        <end position="167"/>
    </location>
</feature>
<feature type="compositionally biased region" description="Basic and acidic residues" evidence="1">
    <location>
        <begin position="153"/>
        <end position="167"/>
    </location>
</feature>
<reference evidence="2" key="1">
    <citation type="submission" date="2019-03" db="EMBL/GenBank/DDBJ databases">
        <title>Single cell metagenomics reveals metabolic interactions within the superorganism composed of flagellate Streblomastix strix and complex community of Bacteroidetes bacteria on its surface.</title>
        <authorList>
            <person name="Treitli S.C."/>
            <person name="Kolisko M."/>
            <person name="Husnik F."/>
            <person name="Keeling P."/>
            <person name="Hampl V."/>
        </authorList>
    </citation>
    <scope>NUCLEOTIDE SEQUENCE</scope>
    <source>
        <strain evidence="2">STM</strain>
    </source>
</reference>
<dbReference type="Pfam" id="PF13565">
    <property type="entry name" value="HTH_32"/>
    <property type="match status" value="1"/>
</dbReference>
<evidence type="ECO:0008006" key="3">
    <source>
        <dbReference type="Google" id="ProtNLM"/>
    </source>
</evidence>
<protein>
    <recommendedName>
        <fullName evidence="3">Winged helix-turn helix domain-containing protein</fullName>
    </recommendedName>
</protein>
<evidence type="ECO:0000256" key="1">
    <source>
        <dbReference type="SAM" id="MobiDB-lite"/>
    </source>
</evidence>
<gene>
    <name evidence="2" type="ORF">EZS27_017716</name>
</gene>
<dbReference type="EMBL" id="SNRY01001055">
    <property type="protein sequence ID" value="KAA6333925.1"/>
    <property type="molecule type" value="Genomic_DNA"/>
</dbReference>
<accession>A0A5J4RKN7</accession>
<proteinExistence type="predicted"/>